<dbReference type="Proteomes" id="UP000664632">
    <property type="component" value="Unassembled WGS sequence"/>
</dbReference>
<gene>
    <name evidence="2" type="ORF">JZO69_12430</name>
</gene>
<evidence type="ECO:0000313" key="2">
    <source>
        <dbReference type="EMBL" id="MBO0441171.1"/>
    </source>
</evidence>
<keyword evidence="1" id="KW-1133">Transmembrane helix</keyword>
<dbReference type="RefSeq" id="WP_207113186.1">
    <property type="nucleotide sequence ID" value="NZ_JAFLWD010000032.1"/>
</dbReference>
<dbReference type="EMBL" id="JAFLWD010000032">
    <property type="protein sequence ID" value="MBO0441171.1"/>
    <property type="molecule type" value="Genomic_DNA"/>
</dbReference>
<feature type="transmembrane region" description="Helical" evidence="1">
    <location>
        <begin position="67"/>
        <end position="90"/>
    </location>
</feature>
<name>A0ABS3H2F1_9ENTE</name>
<keyword evidence="1" id="KW-0472">Membrane</keyword>
<dbReference type="SUPFAM" id="SSF103473">
    <property type="entry name" value="MFS general substrate transporter"/>
    <property type="match status" value="1"/>
</dbReference>
<proteinExistence type="predicted"/>
<sequence>MTILDWLAIISLSVAILSLLFFLFNLIRNIYFGKKLKKYNHYRVKNKKKKKQLIRIKKELARKRKSTLLFSIFFFLIILLGGGLSAYTVYYQSSNLGMDDKKALVNGYFHLRDVEGQLSKLQAENDEAAINNLRNLAPRLSAFALNKADYRISENGQNLLNRYYTSMKEYGINVSSRLSTIENDPQVMDELISDMEKVKKNEKKVFDTFKVNENALAEKR</sequence>
<comment type="caution">
    <text evidence="2">The sequence shown here is derived from an EMBL/GenBank/DDBJ whole genome shotgun (WGS) entry which is preliminary data.</text>
</comment>
<feature type="transmembrane region" description="Helical" evidence="1">
    <location>
        <begin position="6"/>
        <end position="27"/>
    </location>
</feature>
<keyword evidence="3" id="KW-1185">Reference proteome</keyword>
<keyword evidence="1" id="KW-0812">Transmembrane</keyword>
<reference evidence="2 3" key="1">
    <citation type="submission" date="2021-03" db="EMBL/GenBank/DDBJ databases">
        <title>Enterococcal diversity collection.</title>
        <authorList>
            <person name="Gilmore M.S."/>
            <person name="Schwartzman J."/>
            <person name="Van Tyne D."/>
            <person name="Martin M."/>
            <person name="Earl A.M."/>
            <person name="Manson A.L."/>
            <person name="Straub T."/>
            <person name="Salamzade R."/>
            <person name="Saavedra J."/>
            <person name="Lebreton F."/>
            <person name="Prichula J."/>
            <person name="Schaufler K."/>
            <person name="Gaca A."/>
            <person name="Sgardioli B."/>
            <person name="Wagenaar J."/>
            <person name="Strong T."/>
        </authorList>
    </citation>
    <scope>NUCLEOTIDE SEQUENCE [LARGE SCALE GENOMIC DNA]</scope>
    <source>
        <strain evidence="2 3">DIV0869a</strain>
    </source>
</reference>
<evidence type="ECO:0000256" key="1">
    <source>
        <dbReference type="SAM" id="Phobius"/>
    </source>
</evidence>
<accession>A0ABS3H2F1</accession>
<organism evidence="2 3">
    <name type="scientific">Candidatus Enterococcus ikei</name>
    <dbReference type="NCBI Taxonomy" id="2815326"/>
    <lineage>
        <taxon>Bacteria</taxon>
        <taxon>Bacillati</taxon>
        <taxon>Bacillota</taxon>
        <taxon>Bacilli</taxon>
        <taxon>Lactobacillales</taxon>
        <taxon>Enterococcaceae</taxon>
        <taxon>Enterococcus</taxon>
    </lineage>
</organism>
<dbReference type="InterPro" id="IPR036259">
    <property type="entry name" value="MFS_trans_sf"/>
</dbReference>
<evidence type="ECO:0000313" key="3">
    <source>
        <dbReference type="Proteomes" id="UP000664632"/>
    </source>
</evidence>
<protein>
    <submittedName>
        <fullName evidence="2">Uncharacterized protein</fullName>
    </submittedName>
</protein>